<dbReference type="EMBL" id="BQKE01000003">
    <property type="protein sequence ID" value="GJM63995.1"/>
    <property type="molecule type" value="Genomic_DNA"/>
</dbReference>
<keyword evidence="1" id="KW-0472">Membrane</keyword>
<evidence type="ECO:0000313" key="3">
    <source>
        <dbReference type="Proteomes" id="UP001310022"/>
    </source>
</evidence>
<keyword evidence="3" id="KW-1185">Reference proteome</keyword>
<keyword evidence="1" id="KW-0812">Transmembrane</keyword>
<comment type="caution">
    <text evidence="2">The sequence shown here is derived from an EMBL/GenBank/DDBJ whole genome shotgun (WGS) entry which is preliminary data.</text>
</comment>
<dbReference type="Proteomes" id="UP001310022">
    <property type="component" value="Unassembled WGS sequence"/>
</dbReference>
<feature type="transmembrane region" description="Helical" evidence="1">
    <location>
        <begin position="15"/>
        <end position="32"/>
    </location>
</feature>
<dbReference type="RefSeq" id="WP_338239083.1">
    <property type="nucleotide sequence ID" value="NZ_BQKE01000003.1"/>
</dbReference>
<keyword evidence="1" id="KW-1133">Transmembrane helix</keyword>
<protein>
    <submittedName>
        <fullName evidence="2">Uncharacterized protein</fullName>
    </submittedName>
</protein>
<reference evidence="2 3" key="1">
    <citation type="submission" date="2021-12" db="EMBL/GenBank/DDBJ databases">
        <title>Genome sequencing of bacteria with rrn-lacking chromosome and rrn-plasmid.</title>
        <authorList>
            <person name="Anda M."/>
            <person name="Iwasaki W."/>
        </authorList>
    </citation>
    <scope>NUCLEOTIDE SEQUENCE [LARGE SCALE GENOMIC DNA]</scope>
    <source>
        <strain evidence="2 3">NBRC 15940</strain>
    </source>
</reference>
<sequence length="160" mass="18333">MQVFEVSIPLKGKRIINLAIASISMLVILSAVEAQPIWYWVCLAGVCIGSLFFEFGILNAKIRIDDLGIEKSVLGFKKRINWSEVQKSGGMVEYQYNLRTSYEEYDHPEHFCDESSESYLYFTDDQNFNLGGHPQKGKKVVYIPCREVIQQAIQLYRPVA</sequence>
<proteinExistence type="predicted"/>
<evidence type="ECO:0000256" key="1">
    <source>
        <dbReference type="SAM" id="Phobius"/>
    </source>
</evidence>
<accession>A0AAN4W4M4</accession>
<name>A0AAN4W4M4_9BACT</name>
<organism evidence="2 3">
    <name type="scientific">Persicobacter diffluens</name>
    <dbReference type="NCBI Taxonomy" id="981"/>
    <lineage>
        <taxon>Bacteria</taxon>
        <taxon>Pseudomonadati</taxon>
        <taxon>Bacteroidota</taxon>
        <taxon>Cytophagia</taxon>
        <taxon>Cytophagales</taxon>
        <taxon>Persicobacteraceae</taxon>
        <taxon>Persicobacter</taxon>
    </lineage>
</organism>
<evidence type="ECO:0000313" key="2">
    <source>
        <dbReference type="EMBL" id="GJM63995.1"/>
    </source>
</evidence>
<dbReference type="AlphaFoldDB" id="A0AAN4W4M4"/>
<gene>
    <name evidence="2" type="ORF">PEDI_45470</name>
</gene>
<feature type="transmembrane region" description="Helical" evidence="1">
    <location>
        <begin position="38"/>
        <end position="58"/>
    </location>
</feature>